<dbReference type="InParanoid" id="A0A0V1BBV5"/>
<organism evidence="1 2">
    <name type="scientific">Trichinella spiralis</name>
    <name type="common">Trichina worm</name>
    <dbReference type="NCBI Taxonomy" id="6334"/>
    <lineage>
        <taxon>Eukaryota</taxon>
        <taxon>Metazoa</taxon>
        <taxon>Ecdysozoa</taxon>
        <taxon>Nematoda</taxon>
        <taxon>Enoplea</taxon>
        <taxon>Dorylaimia</taxon>
        <taxon>Trichinellida</taxon>
        <taxon>Trichinellidae</taxon>
        <taxon>Trichinella</taxon>
    </lineage>
</organism>
<dbReference type="AlphaFoldDB" id="A0A0V1BBV5"/>
<protein>
    <submittedName>
        <fullName evidence="1">Uncharacterized protein</fullName>
    </submittedName>
</protein>
<evidence type="ECO:0000313" key="2">
    <source>
        <dbReference type="Proteomes" id="UP000054776"/>
    </source>
</evidence>
<sequence length="228" mass="25184">MLVCLHQVVVDSSKPLLLGHYLLIKRSFSSSLENLRSQMETSKETLVHAWMFGLKYAKEKILFADQVDQSRLFSAFRFHFGTFQIKSQHNDNQCGEDQSGKRRPESGFAQCGRLEQRARLVGDGVELCICGDQNRGLDQQGAAKQRRSTECGEQQRPGAGDQCPADDGTVAAQSCQFGRFGVAGEQAAADAHLHRAGQRLPNCQQAEQFENCTSQLTGTVWDEAPFGG</sequence>
<keyword evidence="2" id="KW-1185">Reference proteome</keyword>
<dbReference type="EMBL" id="JYDH01000066">
    <property type="protein sequence ID" value="KRY34498.1"/>
    <property type="molecule type" value="Genomic_DNA"/>
</dbReference>
<accession>A0A0V1BBV5</accession>
<reference evidence="1 2" key="1">
    <citation type="submission" date="2015-01" db="EMBL/GenBank/DDBJ databases">
        <title>Evolution of Trichinella species and genotypes.</title>
        <authorList>
            <person name="Korhonen P.K."/>
            <person name="Edoardo P."/>
            <person name="Giuseppe L.R."/>
            <person name="Gasser R.B."/>
        </authorList>
    </citation>
    <scope>NUCLEOTIDE SEQUENCE [LARGE SCALE GENOMIC DNA]</scope>
    <source>
        <strain evidence="1">ISS3</strain>
    </source>
</reference>
<dbReference type="OrthoDB" id="10338201at2759"/>
<name>A0A0V1BBV5_TRISP</name>
<gene>
    <name evidence="1" type="ORF">T01_16304</name>
</gene>
<proteinExistence type="predicted"/>
<comment type="caution">
    <text evidence="1">The sequence shown here is derived from an EMBL/GenBank/DDBJ whole genome shotgun (WGS) entry which is preliminary data.</text>
</comment>
<evidence type="ECO:0000313" key="1">
    <source>
        <dbReference type="EMBL" id="KRY34498.1"/>
    </source>
</evidence>
<dbReference type="Proteomes" id="UP000054776">
    <property type="component" value="Unassembled WGS sequence"/>
</dbReference>